<protein>
    <submittedName>
        <fullName evidence="2">Uncharacterized protein</fullName>
    </submittedName>
</protein>
<gene>
    <name evidence="2" type="ORF">BaRGS_00009328</name>
</gene>
<feature type="region of interest" description="Disordered" evidence="1">
    <location>
        <begin position="1"/>
        <end position="30"/>
    </location>
</feature>
<keyword evidence="3" id="KW-1185">Reference proteome</keyword>
<sequence>MSPFKRRGQISADETFPPDHAADVDKMETSDPSYSQVARMLGCLDSSTCFFMEALVAQVTCPSNPPVREG</sequence>
<name>A0ABD0LJR6_9CAEN</name>
<dbReference type="EMBL" id="JACVVK020000044">
    <property type="protein sequence ID" value="KAK7499353.1"/>
    <property type="molecule type" value="Genomic_DNA"/>
</dbReference>
<dbReference type="Proteomes" id="UP001519460">
    <property type="component" value="Unassembled WGS sequence"/>
</dbReference>
<reference evidence="2 3" key="1">
    <citation type="journal article" date="2023" name="Sci. Data">
        <title>Genome assembly of the Korean intertidal mud-creeper Batillaria attramentaria.</title>
        <authorList>
            <person name="Patra A.K."/>
            <person name="Ho P.T."/>
            <person name="Jun S."/>
            <person name="Lee S.J."/>
            <person name="Kim Y."/>
            <person name="Won Y.J."/>
        </authorList>
    </citation>
    <scope>NUCLEOTIDE SEQUENCE [LARGE SCALE GENOMIC DNA]</scope>
    <source>
        <strain evidence="2">Wonlab-2016</strain>
    </source>
</reference>
<evidence type="ECO:0000256" key="1">
    <source>
        <dbReference type="SAM" id="MobiDB-lite"/>
    </source>
</evidence>
<comment type="caution">
    <text evidence="2">The sequence shown here is derived from an EMBL/GenBank/DDBJ whole genome shotgun (WGS) entry which is preliminary data.</text>
</comment>
<proteinExistence type="predicted"/>
<accession>A0ABD0LJR6</accession>
<dbReference type="AlphaFoldDB" id="A0ABD0LJR6"/>
<evidence type="ECO:0000313" key="2">
    <source>
        <dbReference type="EMBL" id="KAK7499353.1"/>
    </source>
</evidence>
<organism evidence="2 3">
    <name type="scientific">Batillaria attramentaria</name>
    <dbReference type="NCBI Taxonomy" id="370345"/>
    <lineage>
        <taxon>Eukaryota</taxon>
        <taxon>Metazoa</taxon>
        <taxon>Spiralia</taxon>
        <taxon>Lophotrochozoa</taxon>
        <taxon>Mollusca</taxon>
        <taxon>Gastropoda</taxon>
        <taxon>Caenogastropoda</taxon>
        <taxon>Sorbeoconcha</taxon>
        <taxon>Cerithioidea</taxon>
        <taxon>Batillariidae</taxon>
        <taxon>Batillaria</taxon>
    </lineage>
</organism>
<evidence type="ECO:0000313" key="3">
    <source>
        <dbReference type="Proteomes" id="UP001519460"/>
    </source>
</evidence>
<feature type="compositionally biased region" description="Basic and acidic residues" evidence="1">
    <location>
        <begin position="20"/>
        <end position="29"/>
    </location>
</feature>